<dbReference type="Pfam" id="PF13621">
    <property type="entry name" value="Cupin_8"/>
    <property type="match status" value="1"/>
</dbReference>
<comment type="caution">
    <text evidence="2">The sequence shown here is derived from an EMBL/GenBank/DDBJ whole genome shotgun (WGS) entry which is preliminary data.</text>
</comment>
<dbReference type="PANTHER" id="PTHR12461">
    <property type="entry name" value="HYPOXIA-INDUCIBLE FACTOR 1 ALPHA INHIBITOR-RELATED"/>
    <property type="match status" value="1"/>
</dbReference>
<dbReference type="InterPro" id="IPR003347">
    <property type="entry name" value="JmjC_dom"/>
</dbReference>
<reference evidence="2" key="1">
    <citation type="submission" date="2020-03" db="EMBL/GenBank/DDBJ databases">
        <title>Site-based positive gene gene selection in Geosmithia morbida across the United States reveals a broad range of putative effectors and factors for local host and environmental adapation.</title>
        <authorList>
            <person name="Onufrak A."/>
            <person name="Murdoch R.W."/>
            <person name="Gazis R."/>
            <person name="Huff M."/>
            <person name="Staton M."/>
            <person name="Klingeman W."/>
            <person name="Hadziabdic D."/>
        </authorList>
    </citation>
    <scope>NUCLEOTIDE SEQUENCE</scope>
    <source>
        <strain evidence="2">1262</strain>
    </source>
</reference>
<keyword evidence="2" id="KW-0645">Protease</keyword>
<protein>
    <submittedName>
        <fullName evidence="2">Peptidyl-lysine (3S)-dioxygenase / protease</fullName>
    </submittedName>
</protein>
<dbReference type="GO" id="GO:0006508">
    <property type="term" value="P:proteolysis"/>
    <property type="evidence" value="ECO:0007669"/>
    <property type="project" value="UniProtKB-KW"/>
</dbReference>
<dbReference type="SMART" id="SM00558">
    <property type="entry name" value="JmjC"/>
    <property type="match status" value="1"/>
</dbReference>
<gene>
    <name evidence="2" type="ORF">GMORB2_3279</name>
</gene>
<proteinExistence type="predicted"/>
<dbReference type="PROSITE" id="PS51184">
    <property type="entry name" value="JMJC"/>
    <property type="match status" value="1"/>
</dbReference>
<name>A0A9P5CZ75_9HYPO</name>
<keyword evidence="3" id="KW-1185">Reference proteome</keyword>
<dbReference type="GO" id="GO:0008233">
    <property type="term" value="F:peptidase activity"/>
    <property type="evidence" value="ECO:0007669"/>
    <property type="project" value="UniProtKB-KW"/>
</dbReference>
<dbReference type="Gene3D" id="2.60.120.10">
    <property type="entry name" value="Jelly Rolls"/>
    <property type="match status" value="1"/>
</dbReference>
<dbReference type="SUPFAM" id="SSF51197">
    <property type="entry name" value="Clavaminate synthase-like"/>
    <property type="match status" value="1"/>
</dbReference>
<sequence length="308" mass="34785">MADDDNATRAAAVANALTELITDFNDLNGAAIDELSEEPSPLEFMRYVARNTPFVVRQGARDWKATRRWSPAYLNQVLGTRPVNVAVTPKGNADAPTFSPTHGTRVISKPHEEEQPFNEFLDHVIRQETDTDFPKEAEVRYAQSQNDNFRNEYMSLFSDAQKDIAFARIALQKDPEAINMWIGNSQSVTALHRDPMENIYVQIIGQKHFVLLSPLCHACVNERLLAPATYSRSEGGFDLRIDDDSEPVPLATWDPDDPQINTTEFSHLAQPIRVTLDPGDMMYLPAMWYHKVKQSSTEQGCVVAVNYW</sequence>
<dbReference type="OrthoDB" id="415358at2759"/>
<dbReference type="InterPro" id="IPR041667">
    <property type="entry name" value="Cupin_8"/>
</dbReference>
<accession>A0A9P5CZ75</accession>
<feature type="domain" description="JmjC" evidence="1">
    <location>
        <begin position="151"/>
        <end position="308"/>
    </location>
</feature>
<organism evidence="2 3">
    <name type="scientific">Geosmithia morbida</name>
    <dbReference type="NCBI Taxonomy" id="1094350"/>
    <lineage>
        <taxon>Eukaryota</taxon>
        <taxon>Fungi</taxon>
        <taxon>Dikarya</taxon>
        <taxon>Ascomycota</taxon>
        <taxon>Pezizomycotina</taxon>
        <taxon>Sordariomycetes</taxon>
        <taxon>Hypocreomycetidae</taxon>
        <taxon>Hypocreales</taxon>
        <taxon>Bionectriaceae</taxon>
        <taxon>Geosmithia</taxon>
    </lineage>
</organism>
<dbReference type="RefSeq" id="XP_035318804.1">
    <property type="nucleotide sequence ID" value="XM_035465255.1"/>
</dbReference>
<evidence type="ECO:0000259" key="1">
    <source>
        <dbReference type="PROSITE" id="PS51184"/>
    </source>
</evidence>
<keyword evidence="2" id="KW-0378">Hydrolase</keyword>
<dbReference type="PANTHER" id="PTHR12461:SF99">
    <property type="entry name" value="BIFUNCTIONAL PEPTIDASE AND (3S)-LYSYL HYDROXYLASE JMJD7"/>
    <property type="match status" value="1"/>
</dbReference>
<dbReference type="EMBL" id="JAANYQ010000018">
    <property type="protein sequence ID" value="KAF4120152.1"/>
    <property type="molecule type" value="Genomic_DNA"/>
</dbReference>
<dbReference type="Proteomes" id="UP000749293">
    <property type="component" value="Unassembled WGS sequence"/>
</dbReference>
<dbReference type="InterPro" id="IPR014710">
    <property type="entry name" value="RmlC-like_jellyroll"/>
</dbReference>
<dbReference type="GeneID" id="55969507"/>
<dbReference type="AlphaFoldDB" id="A0A9P5CZ75"/>
<evidence type="ECO:0000313" key="2">
    <source>
        <dbReference type="EMBL" id="KAF4120152.1"/>
    </source>
</evidence>
<evidence type="ECO:0000313" key="3">
    <source>
        <dbReference type="Proteomes" id="UP000749293"/>
    </source>
</evidence>